<proteinExistence type="predicted"/>
<sequence length="119" mass="13928">MWQNFYLTTLKLSQYTQEEKPILPADNMDPRALASVHAWEHGDFMCKGYIQSRLSDPLYNVYSNVETSNELWDSLDKKYQTKDAGSQKYAAAKFLDYKMVDSRPMMVQVEELTCLFHDI</sequence>
<reference evidence="1" key="3">
    <citation type="submission" date="2002-02" db="EMBL/GenBank/DDBJ databases">
        <authorList>
            <person name="Town C.D."/>
            <person name="Kaul S."/>
        </authorList>
    </citation>
    <scope>NUCLEOTIDE SEQUENCE</scope>
</reference>
<reference key="1">
    <citation type="journal article" date="1999" name="Nature">
        <title>Sequence and analysis of chromosome 2 of the plant Arabidopsis thaliana.</title>
        <authorList>
            <person name="Lin X."/>
            <person name="Kaul S."/>
            <person name="Rounsley S."/>
            <person name="Shea T.P."/>
            <person name="Benito M.I."/>
            <person name="Town C.D."/>
            <person name="Fujii C.Y."/>
            <person name="Mason T."/>
            <person name="Bowman C.L."/>
            <person name="Barnstead M."/>
            <person name="Feldblyum T.V."/>
            <person name="Buell C.R."/>
            <person name="Ketchum K.A."/>
            <person name="Lee J."/>
            <person name="Ronning C.M."/>
            <person name="Koo H.L."/>
            <person name="Moffat K.S."/>
            <person name="Cronin L.A."/>
            <person name="Shen M."/>
            <person name="Pai G."/>
            <person name="Van Aken S."/>
            <person name="Umayam L."/>
            <person name="Tallon L.J."/>
            <person name="Gill J.E."/>
            <person name="Adams M.D."/>
            <person name="Carrera A.J."/>
            <person name="Creasy T.H."/>
            <person name="Goodman H.M."/>
            <person name="Somerville C.R."/>
            <person name="Copenhaver G.P."/>
            <person name="Preuss D."/>
            <person name="Nierman W.C."/>
            <person name="White O."/>
            <person name="Eisen J.A."/>
            <person name="Salzberg S.L."/>
            <person name="Fraser C.M."/>
            <person name="Venter J.C."/>
        </authorList>
    </citation>
    <scope>NUCLEOTIDE SEQUENCE [LARGE SCALE GENOMIC DNA]</scope>
    <source>
        <strain>cv. Columbia</strain>
    </source>
</reference>
<name>Q9SK15_ARATH</name>
<dbReference type="EMBL" id="AC006586">
    <property type="protein sequence ID" value="AAD22700.1"/>
    <property type="molecule type" value="Genomic_DNA"/>
</dbReference>
<dbReference type="PANTHER" id="PTHR47592:SF27">
    <property type="entry name" value="OS08G0421700 PROTEIN"/>
    <property type="match status" value="1"/>
</dbReference>
<dbReference type="PANTHER" id="PTHR47592">
    <property type="entry name" value="PBF68 PROTEIN"/>
    <property type="match status" value="1"/>
</dbReference>
<reference evidence="1" key="2">
    <citation type="submission" date="2000-03" db="EMBL/GenBank/DDBJ databases">
        <authorList>
            <person name="Lin X."/>
            <person name="Kaul S."/>
            <person name="Shea T.P."/>
            <person name="Fujii C.Y."/>
            <person name="Shen M."/>
            <person name="VanAken S.E."/>
            <person name="Barnstead M.E."/>
            <person name="Mason T.M."/>
            <person name="Bowman C.L."/>
            <person name="Ronning C.M."/>
            <person name="Benito M.-I."/>
            <person name="Carrera A.J."/>
            <person name="Creasy T.H."/>
            <person name="Buell C.R."/>
            <person name="Town C.D."/>
            <person name="Nierman W.C."/>
            <person name="Fraser C.M."/>
            <person name="Venter J.C."/>
        </authorList>
    </citation>
    <scope>NUCLEOTIDE SEQUENCE</scope>
</reference>
<accession>Q9SK15</accession>
<dbReference type="AlphaFoldDB" id="Q9SK15"/>
<dbReference type="PIR" id="D84490">
    <property type="entry name" value="D84490"/>
</dbReference>
<organism evidence="1">
    <name type="scientific">Arabidopsis thaliana</name>
    <name type="common">Mouse-ear cress</name>
    <dbReference type="NCBI Taxonomy" id="3702"/>
    <lineage>
        <taxon>Eukaryota</taxon>
        <taxon>Viridiplantae</taxon>
        <taxon>Streptophyta</taxon>
        <taxon>Embryophyta</taxon>
        <taxon>Tracheophyta</taxon>
        <taxon>Spermatophyta</taxon>
        <taxon>Magnoliopsida</taxon>
        <taxon>eudicotyledons</taxon>
        <taxon>Gunneridae</taxon>
        <taxon>Pentapetalae</taxon>
        <taxon>rosids</taxon>
        <taxon>malvids</taxon>
        <taxon>Brassicales</taxon>
        <taxon>Brassicaceae</taxon>
        <taxon>Camelineae</taxon>
        <taxon>Arabidopsis</taxon>
    </lineage>
</organism>
<dbReference type="Pfam" id="PF14223">
    <property type="entry name" value="Retrotran_gag_2"/>
    <property type="match status" value="1"/>
</dbReference>
<protein>
    <submittedName>
        <fullName evidence="1">Putative retroelement pol polyprotein</fullName>
    </submittedName>
</protein>
<evidence type="ECO:0000313" key="1">
    <source>
        <dbReference type="EMBL" id="AAD22700.1"/>
    </source>
</evidence>